<evidence type="ECO:0000259" key="1">
    <source>
        <dbReference type="Pfam" id="PF05050"/>
    </source>
</evidence>
<evidence type="ECO:0000313" key="3">
    <source>
        <dbReference type="Proteomes" id="UP001054902"/>
    </source>
</evidence>
<dbReference type="InterPro" id="IPR053202">
    <property type="entry name" value="EGF_Rcpt_Signaling_Reg"/>
</dbReference>
<dbReference type="EMBL" id="BLLK01000054">
    <property type="protein sequence ID" value="GFH56603.1"/>
    <property type="molecule type" value="Genomic_DNA"/>
</dbReference>
<sequence length="250" mass="28747">MRELPKRDDYIGFNSKGKLPFSQVCQDLIIEELMNSLQAKKKSGNEKLFFVDLAANHALKLSNTLYLEQNGWEGLCIEGSPEYWYDLARYRNCQIIGAFVGGNEYDNGNRIEVALGSVFGGIINEQMDNKPGETNRMTSAKVTREIVSFSTILKIFNSPKMIDYLSLDVEGAETLILQDFPFDQYTFRFMTIERPKPDLIQLLNNHGYREVKKLVEWGETLWIHESSVLFGADLLDNAKRLRWSEDILLK</sequence>
<accession>A0AAD3D2L4</accession>
<name>A0AAD3D2L4_9STRA</name>
<organism evidence="2 3">
    <name type="scientific">Chaetoceros tenuissimus</name>
    <dbReference type="NCBI Taxonomy" id="426638"/>
    <lineage>
        <taxon>Eukaryota</taxon>
        <taxon>Sar</taxon>
        <taxon>Stramenopiles</taxon>
        <taxon>Ochrophyta</taxon>
        <taxon>Bacillariophyta</taxon>
        <taxon>Coscinodiscophyceae</taxon>
        <taxon>Chaetocerotophycidae</taxon>
        <taxon>Chaetocerotales</taxon>
        <taxon>Chaetocerotaceae</taxon>
        <taxon>Chaetoceros</taxon>
    </lineage>
</organism>
<gene>
    <name evidence="2" type="ORF">CTEN210_13079</name>
</gene>
<proteinExistence type="predicted"/>
<dbReference type="PANTHER" id="PTHR34009">
    <property type="entry name" value="PROTEIN STAR"/>
    <property type="match status" value="1"/>
</dbReference>
<dbReference type="GO" id="GO:0016197">
    <property type="term" value="P:endosomal transport"/>
    <property type="evidence" value="ECO:0007669"/>
    <property type="project" value="TreeGrafter"/>
</dbReference>
<dbReference type="InterPro" id="IPR029063">
    <property type="entry name" value="SAM-dependent_MTases_sf"/>
</dbReference>
<protein>
    <recommendedName>
        <fullName evidence="1">Methyltransferase FkbM domain-containing protein</fullName>
    </recommendedName>
</protein>
<dbReference type="GO" id="GO:0031902">
    <property type="term" value="C:late endosome membrane"/>
    <property type="evidence" value="ECO:0007669"/>
    <property type="project" value="TreeGrafter"/>
</dbReference>
<dbReference type="GO" id="GO:0005794">
    <property type="term" value="C:Golgi apparatus"/>
    <property type="evidence" value="ECO:0007669"/>
    <property type="project" value="TreeGrafter"/>
</dbReference>
<dbReference type="InterPro" id="IPR006342">
    <property type="entry name" value="FkbM_mtfrase"/>
</dbReference>
<dbReference type="Proteomes" id="UP001054902">
    <property type="component" value="Unassembled WGS sequence"/>
</dbReference>
<feature type="domain" description="Methyltransferase FkbM" evidence="1">
    <location>
        <begin position="55"/>
        <end position="209"/>
    </location>
</feature>
<dbReference type="GO" id="GO:0005789">
    <property type="term" value="C:endoplasmic reticulum membrane"/>
    <property type="evidence" value="ECO:0007669"/>
    <property type="project" value="TreeGrafter"/>
</dbReference>
<comment type="caution">
    <text evidence="2">The sequence shown here is derived from an EMBL/GenBank/DDBJ whole genome shotgun (WGS) entry which is preliminary data.</text>
</comment>
<dbReference type="AlphaFoldDB" id="A0AAD3D2L4"/>
<dbReference type="PANTHER" id="PTHR34009:SF2">
    <property type="entry name" value="PROTEIN STAR"/>
    <property type="match status" value="1"/>
</dbReference>
<dbReference type="GO" id="GO:0005886">
    <property type="term" value="C:plasma membrane"/>
    <property type="evidence" value="ECO:0007669"/>
    <property type="project" value="TreeGrafter"/>
</dbReference>
<dbReference type="Pfam" id="PF05050">
    <property type="entry name" value="Methyltransf_21"/>
    <property type="match status" value="1"/>
</dbReference>
<keyword evidence="3" id="KW-1185">Reference proteome</keyword>
<dbReference type="Gene3D" id="3.40.50.150">
    <property type="entry name" value="Vaccinia Virus protein VP39"/>
    <property type="match status" value="1"/>
</dbReference>
<evidence type="ECO:0000313" key="2">
    <source>
        <dbReference type="EMBL" id="GFH56603.1"/>
    </source>
</evidence>
<dbReference type="GO" id="GO:0006888">
    <property type="term" value="P:endoplasmic reticulum to Golgi vesicle-mediated transport"/>
    <property type="evidence" value="ECO:0007669"/>
    <property type="project" value="TreeGrafter"/>
</dbReference>
<reference evidence="2 3" key="1">
    <citation type="journal article" date="2021" name="Sci. Rep.">
        <title>The genome of the diatom Chaetoceros tenuissimus carries an ancient integrated fragment of an extant virus.</title>
        <authorList>
            <person name="Hongo Y."/>
            <person name="Kimura K."/>
            <person name="Takaki Y."/>
            <person name="Yoshida Y."/>
            <person name="Baba S."/>
            <person name="Kobayashi G."/>
            <person name="Nagasaki K."/>
            <person name="Hano T."/>
            <person name="Tomaru Y."/>
        </authorList>
    </citation>
    <scope>NUCLEOTIDE SEQUENCE [LARGE SCALE GENOMIC DNA]</scope>
    <source>
        <strain evidence="2 3">NIES-3715</strain>
    </source>
</reference>